<accession>A0A1X2GW41</accession>
<dbReference type="SUPFAM" id="SSF46689">
    <property type="entry name" value="Homeodomain-like"/>
    <property type="match status" value="1"/>
</dbReference>
<evidence type="ECO:0000313" key="9">
    <source>
        <dbReference type="EMBL" id="ORX62239.1"/>
    </source>
</evidence>
<evidence type="ECO:0000256" key="7">
    <source>
        <dbReference type="SAM" id="MobiDB-lite"/>
    </source>
</evidence>
<evidence type="ECO:0000256" key="5">
    <source>
        <dbReference type="PROSITE-ProRule" id="PRU00108"/>
    </source>
</evidence>
<dbReference type="PANTHER" id="PTHR24324:SF5">
    <property type="entry name" value="HEMATOPOIETICALLY-EXPRESSED HOMEOBOX PROTEIN HHEX"/>
    <property type="match status" value="1"/>
</dbReference>
<dbReference type="Gene3D" id="1.10.10.60">
    <property type="entry name" value="Homeodomain-like"/>
    <property type="match status" value="1"/>
</dbReference>
<dbReference type="EMBL" id="MCGT01000002">
    <property type="protein sequence ID" value="ORX62239.1"/>
    <property type="molecule type" value="Genomic_DNA"/>
</dbReference>
<evidence type="ECO:0000259" key="8">
    <source>
        <dbReference type="PROSITE" id="PS50071"/>
    </source>
</evidence>
<keyword evidence="2 5" id="KW-0238">DNA-binding</keyword>
<feature type="non-terminal residue" evidence="9">
    <location>
        <position position="1"/>
    </location>
</feature>
<dbReference type="PROSITE" id="PS00027">
    <property type="entry name" value="HOMEOBOX_1"/>
    <property type="match status" value="1"/>
</dbReference>
<reference evidence="9 10" key="1">
    <citation type="submission" date="2016-07" db="EMBL/GenBank/DDBJ databases">
        <title>Pervasive Adenine N6-methylation of Active Genes in Fungi.</title>
        <authorList>
            <consortium name="DOE Joint Genome Institute"/>
            <person name="Mondo S.J."/>
            <person name="Dannebaum R.O."/>
            <person name="Kuo R.C."/>
            <person name="Labutti K."/>
            <person name="Haridas S."/>
            <person name="Kuo A."/>
            <person name="Salamov A."/>
            <person name="Ahrendt S.R."/>
            <person name="Lipzen A."/>
            <person name="Sullivan W."/>
            <person name="Andreopoulos W.B."/>
            <person name="Clum A."/>
            <person name="Lindquist E."/>
            <person name="Daum C."/>
            <person name="Ramamoorthy G.K."/>
            <person name="Gryganskyi A."/>
            <person name="Culley D."/>
            <person name="Magnuson J.K."/>
            <person name="James T.Y."/>
            <person name="O'Malley M.A."/>
            <person name="Stajich J.E."/>
            <person name="Spatafora J.W."/>
            <person name="Visel A."/>
            <person name="Grigoriev I.V."/>
        </authorList>
    </citation>
    <scope>NUCLEOTIDE SEQUENCE [LARGE SCALE GENOMIC DNA]</scope>
    <source>
        <strain evidence="9 10">NRRL 3301</strain>
    </source>
</reference>
<keyword evidence="3 5" id="KW-0371">Homeobox</keyword>
<dbReference type="PROSITE" id="PS50071">
    <property type="entry name" value="HOMEOBOX_2"/>
    <property type="match status" value="1"/>
</dbReference>
<dbReference type="InterPro" id="IPR017970">
    <property type="entry name" value="Homeobox_CS"/>
</dbReference>
<evidence type="ECO:0000256" key="4">
    <source>
        <dbReference type="ARBA" id="ARBA00023242"/>
    </source>
</evidence>
<feature type="DNA-binding region" description="Homeobox" evidence="5">
    <location>
        <begin position="3"/>
        <end position="58"/>
    </location>
</feature>
<evidence type="ECO:0000256" key="6">
    <source>
        <dbReference type="RuleBase" id="RU000682"/>
    </source>
</evidence>
<dbReference type="InterPro" id="IPR000047">
    <property type="entry name" value="HTH_motif"/>
</dbReference>
<dbReference type="Proteomes" id="UP000242146">
    <property type="component" value="Unassembled WGS sequence"/>
</dbReference>
<evidence type="ECO:0000256" key="2">
    <source>
        <dbReference type="ARBA" id="ARBA00023125"/>
    </source>
</evidence>
<dbReference type="Pfam" id="PF00046">
    <property type="entry name" value="Homeodomain"/>
    <property type="match status" value="1"/>
</dbReference>
<dbReference type="InterPro" id="IPR009057">
    <property type="entry name" value="Homeodomain-like_sf"/>
</dbReference>
<comment type="subcellular location">
    <subcellularLocation>
        <location evidence="1 5 6">Nucleus</location>
    </subcellularLocation>
</comment>
<feature type="domain" description="Homeobox" evidence="8">
    <location>
        <begin position="1"/>
        <end position="57"/>
    </location>
</feature>
<dbReference type="InterPro" id="IPR001356">
    <property type="entry name" value="HD"/>
</dbReference>
<dbReference type="PRINTS" id="PR00031">
    <property type="entry name" value="HTHREPRESSR"/>
</dbReference>
<dbReference type="Pfam" id="PF24818">
    <property type="entry name" value="PH_TRF2_HOY1"/>
    <property type="match status" value="1"/>
</dbReference>
<evidence type="ECO:0000256" key="3">
    <source>
        <dbReference type="ARBA" id="ARBA00023155"/>
    </source>
</evidence>
<dbReference type="OrthoDB" id="6159439at2759"/>
<dbReference type="InterPro" id="IPR051000">
    <property type="entry name" value="Homeobox_DNA-bind_prot"/>
</dbReference>
<evidence type="ECO:0000313" key="10">
    <source>
        <dbReference type="Proteomes" id="UP000242146"/>
    </source>
</evidence>
<gene>
    <name evidence="9" type="ORF">DM01DRAFT_1257539</name>
</gene>
<evidence type="ECO:0000256" key="1">
    <source>
        <dbReference type="ARBA" id="ARBA00004123"/>
    </source>
</evidence>
<name>A0A1X2GW41_9FUNG</name>
<dbReference type="GO" id="GO:0005634">
    <property type="term" value="C:nucleus"/>
    <property type="evidence" value="ECO:0007669"/>
    <property type="project" value="UniProtKB-SubCell"/>
</dbReference>
<dbReference type="SMART" id="SM00389">
    <property type="entry name" value="HOX"/>
    <property type="match status" value="1"/>
</dbReference>
<dbReference type="PANTHER" id="PTHR24324">
    <property type="entry name" value="HOMEOBOX PROTEIN HHEX"/>
    <property type="match status" value="1"/>
</dbReference>
<organism evidence="9 10">
    <name type="scientific">Hesseltinella vesiculosa</name>
    <dbReference type="NCBI Taxonomy" id="101127"/>
    <lineage>
        <taxon>Eukaryota</taxon>
        <taxon>Fungi</taxon>
        <taxon>Fungi incertae sedis</taxon>
        <taxon>Mucoromycota</taxon>
        <taxon>Mucoromycotina</taxon>
        <taxon>Mucoromycetes</taxon>
        <taxon>Mucorales</taxon>
        <taxon>Cunninghamellaceae</taxon>
        <taxon>Hesseltinella</taxon>
    </lineage>
</organism>
<comment type="caution">
    <text evidence="9">The sequence shown here is derived from an EMBL/GenBank/DDBJ whole genome shotgun (WGS) entry which is preliminary data.</text>
</comment>
<proteinExistence type="predicted"/>
<dbReference type="InterPro" id="IPR057939">
    <property type="entry name" value="TRF2_HOY1_PH"/>
</dbReference>
<dbReference type="STRING" id="101127.A0A1X2GW41"/>
<feature type="region of interest" description="Disordered" evidence="7">
    <location>
        <begin position="57"/>
        <end position="80"/>
    </location>
</feature>
<sequence>RKRTRATPEQLAVLEKTFSVNPSPNNRVREQLSRELGMSERSIQIWFQNRRAKVKNMAKRSATAASKLPWSNQTPPASLHTAASPLAHQRIHQPSEHPACPHTSLQIGTWKRMSLRPHDLECFFDRQLRCMVWRIQDGQQRFKMHIGLDVIEKMQLDPLMERMGWARLSVTVTQPEGISFYMEDLHGQGSDNWTQCRDFTQDRQATSVTLHAVDGPAMAL</sequence>
<protein>
    <submittedName>
        <fullName evidence="9">Homeobox-domain-containing protein</fullName>
    </submittedName>
</protein>
<dbReference type="GO" id="GO:0030154">
    <property type="term" value="P:cell differentiation"/>
    <property type="evidence" value="ECO:0007669"/>
    <property type="project" value="TreeGrafter"/>
</dbReference>
<feature type="non-terminal residue" evidence="9">
    <location>
        <position position="220"/>
    </location>
</feature>
<dbReference type="GO" id="GO:0000978">
    <property type="term" value="F:RNA polymerase II cis-regulatory region sequence-specific DNA binding"/>
    <property type="evidence" value="ECO:0007669"/>
    <property type="project" value="TreeGrafter"/>
</dbReference>
<dbReference type="GO" id="GO:0000981">
    <property type="term" value="F:DNA-binding transcription factor activity, RNA polymerase II-specific"/>
    <property type="evidence" value="ECO:0007669"/>
    <property type="project" value="InterPro"/>
</dbReference>
<dbReference type="AlphaFoldDB" id="A0A1X2GW41"/>
<dbReference type="CDD" id="cd00086">
    <property type="entry name" value="homeodomain"/>
    <property type="match status" value="1"/>
</dbReference>
<keyword evidence="4 5" id="KW-0539">Nucleus</keyword>
<keyword evidence="10" id="KW-1185">Reference proteome</keyword>